<evidence type="ECO:0000313" key="3">
    <source>
        <dbReference type="Proteomes" id="UP000271125"/>
    </source>
</evidence>
<dbReference type="Pfam" id="PF14349">
    <property type="entry name" value="SprA_N"/>
    <property type="match status" value="2"/>
</dbReference>
<feature type="domain" description="Gliding motility protein SprA N-terminal" evidence="1">
    <location>
        <begin position="1069"/>
        <end position="1186"/>
    </location>
</feature>
<feature type="non-terminal residue" evidence="2">
    <location>
        <position position="1201"/>
    </location>
</feature>
<dbReference type="Proteomes" id="UP000271125">
    <property type="component" value="Unassembled WGS sequence"/>
</dbReference>
<evidence type="ECO:0000313" key="2">
    <source>
        <dbReference type="EMBL" id="RKX71918.1"/>
    </source>
</evidence>
<protein>
    <submittedName>
        <fullName evidence="2">Cell surface protein SprA</fullName>
    </submittedName>
</protein>
<dbReference type="NCBIfam" id="TIGR04189">
    <property type="entry name" value="surface_SprA"/>
    <property type="match status" value="1"/>
</dbReference>
<name>A0A660SM99_UNCT6</name>
<evidence type="ECO:0000259" key="1">
    <source>
        <dbReference type="Pfam" id="PF14349"/>
    </source>
</evidence>
<organism evidence="2 3">
    <name type="scientific">candidate division TA06 bacterium</name>
    <dbReference type="NCBI Taxonomy" id="2250710"/>
    <lineage>
        <taxon>Bacteria</taxon>
        <taxon>Bacteria division TA06</taxon>
    </lineage>
</organism>
<gene>
    <name evidence="2" type="primary">sprA</name>
    <name evidence="2" type="ORF">DRP43_01985</name>
</gene>
<dbReference type="EMBL" id="QNBD01000067">
    <property type="protein sequence ID" value="RKX71918.1"/>
    <property type="molecule type" value="Genomic_DNA"/>
</dbReference>
<comment type="caution">
    <text evidence="2">The sequence shown here is derived from an EMBL/GenBank/DDBJ whole genome shotgun (WGS) entry which is preliminary data.</text>
</comment>
<feature type="domain" description="Gliding motility protein SprA N-terminal" evidence="1">
    <location>
        <begin position="56"/>
        <end position="433"/>
    </location>
</feature>
<proteinExistence type="predicted"/>
<dbReference type="InterPro" id="IPR025684">
    <property type="entry name" value="SprA_N_dom"/>
</dbReference>
<dbReference type="InterPro" id="IPR026377">
    <property type="entry name" value="Cell_surface_SprA"/>
</dbReference>
<sequence length="1201" mass="135484">MSLGLDRQEVYSNLLLPADSITNNDTTHIDLPYSFNDFNGIPGNEIQNPLFLKNPSNITSEVKYDSVSGKYVFYYKIGKLNYRHPVSMSYKDYMNFDLKKSNKDFWKEQIQSSGKGNANGIIPPIYIGGKVFDRIFGGNTIDIRPTGSAELSFGLISNKREDPTIDVRRRRTTNFDFDEKIQMNVMAKIGDKIQFQTNYNTEATFDFENKLKLKYEGKEDEIIQLIEAGDVSLPLSGTLITGSQSLRGIKTQLKFGRTTVTSVFSEQRSETKNITVQGGAQTNDYSLTSDEYEENRHFFLAQYFRDHYNEALASLPLVTSNINITKIEVWVTNIGPAVEDNRNIVAFTDLGEFNEKDINNSNIHTNIAATEYPSNYSNDLLYQVDINKLRDINSVSDYLETPPVNFVSGEDFEKVGLARKLSPTEFKFNSKLGFISLNSTLNSDQVLSVAYQYTVIGNDSVFQVGEFSDDGVISPNCLVTKMLKSTALNTKNTMWDLMMKNVYSIGAYQVNNEDFILNILYSGNDNGVPTGYITEGNIKGIPLIRVLGFDKLDSQRNPNYDGIFDFINNAATTGGTVQASNGRVYFTVVEPFGNDLRKAFNDDKLADKYCYDSLYTMTKNGAQQYPDKNKFIIEGRYKSQSGSEISLNSLNVPKGSVKVTAGGVPLTENVDYTVDYTLGRVKIINEGILNSGTPINISTESNTLFNMQTQRFMGTHIDYEFNKFSNLGATIINLHERPLTEKVNFGNEPISNTMIGFNYTYQTESRFLTKMIDKLPFIDTKAPSKITVDAEVARFLPGHAKAVGKTGTSYIDDFEGCESTIDLKNYGTWFLASTPQGQTSWDMFPQAAKGSGLKYGYNRAKLAWYVIDPLFYDRTGNLKPKNISKDDLSDQRVRYVRETEVFPNIDPPNGEPMNISMFDIAFFPEIRGPYNFDIDNLDANGNLKNPEKNWGGIMRKIETSDFEATNIEYIEFWMMDPFVEDPDNQGGELYFNLGDISEDILRDGRKCYENGLPVDASAVDVDTTIWGRIPNKQDLVSAFDNNPNSRKFQDVGYDGLNDDDERSFYDTSFVSKVLQKYGAASDAYQSVYNDPSGDNYHYFRGNDYDNNEKYKSIILRYMNFNGPDGNSPTSSQSNEAYPTLATTLPNTEDINNDNTLSEAERYYQYKVDIKPDKMNIGENFITDVQHRNGVVLPNGQKTSVT</sequence>
<reference evidence="2 3" key="1">
    <citation type="submission" date="2018-06" db="EMBL/GenBank/DDBJ databases">
        <title>Extensive metabolic versatility and redundancy in microbially diverse, dynamic hydrothermal sediments.</title>
        <authorList>
            <person name="Dombrowski N."/>
            <person name="Teske A."/>
            <person name="Baker B.J."/>
        </authorList>
    </citation>
    <scope>NUCLEOTIDE SEQUENCE [LARGE SCALE GENOMIC DNA]</scope>
    <source>
        <strain evidence="2">B10_G13</strain>
    </source>
</reference>
<dbReference type="AlphaFoldDB" id="A0A660SM99"/>
<accession>A0A660SM99</accession>